<organism evidence="5 6">
    <name type="scientific">Pseudonocardia eucalypti</name>
    <dbReference type="NCBI Taxonomy" id="648755"/>
    <lineage>
        <taxon>Bacteria</taxon>
        <taxon>Bacillati</taxon>
        <taxon>Actinomycetota</taxon>
        <taxon>Actinomycetes</taxon>
        <taxon>Pseudonocardiales</taxon>
        <taxon>Pseudonocardiaceae</taxon>
        <taxon>Pseudonocardia</taxon>
    </lineage>
</organism>
<dbReference type="PROSITE" id="PS51118">
    <property type="entry name" value="HTH_HXLR"/>
    <property type="match status" value="1"/>
</dbReference>
<evidence type="ECO:0000313" key="5">
    <source>
        <dbReference type="EMBL" id="GAA5171947.1"/>
    </source>
</evidence>
<keyword evidence="6" id="KW-1185">Reference proteome</keyword>
<protein>
    <submittedName>
        <fullName evidence="5">Helix-turn-helix domain-containing protein</fullName>
    </submittedName>
</protein>
<evidence type="ECO:0000256" key="3">
    <source>
        <dbReference type="ARBA" id="ARBA00023163"/>
    </source>
</evidence>
<proteinExistence type="predicted"/>
<evidence type="ECO:0000313" key="6">
    <source>
        <dbReference type="Proteomes" id="UP001428817"/>
    </source>
</evidence>
<dbReference type="PANTHER" id="PTHR33204">
    <property type="entry name" value="TRANSCRIPTIONAL REGULATOR, MARR FAMILY"/>
    <property type="match status" value="1"/>
</dbReference>
<dbReference type="RefSeq" id="WP_185065095.1">
    <property type="nucleotide sequence ID" value="NZ_BAABJP010000051.1"/>
</dbReference>
<sequence length="151" mass="16212">MLGRTYDGEVCSLARALEIIGERWTLLIVRDALLGLHRFDEFSASLGLARNVLTDRLTKLVEAGVLERVRYQQRPDRFEYRLTPMGQGLAVPVLALMQWGDAHLAGPAGPPRLARHTSCGGGAIRAGLTCTDCAEPVQGGVELMAGPGAST</sequence>
<dbReference type="Pfam" id="PF01638">
    <property type="entry name" value="HxlR"/>
    <property type="match status" value="1"/>
</dbReference>
<keyword evidence="2" id="KW-0238">DNA-binding</keyword>
<evidence type="ECO:0000256" key="2">
    <source>
        <dbReference type="ARBA" id="ARBA00023125"/>
    </source>
</evidence>
<reference evidence="6" key="1">
    <citation type="journal article" date="2019" name="Int. J. Syst. Evol. Microbiol.">
        <title>The Global Catalogue of Microorganisms (GCM) 10K type strain sequencing project: providing services to taxonomists for standard genome sequencing and annotation.</title>
        <authorList>
            <consortium name="The Broad Institute Genomics Platform"/>
            <consortium name="The Broad Institute Genome Sequencing Center for Infectious Disease"/>
            <person name="Wu L."/>
            <person name="Ma J."/>
        </authorList>
    </citation>
    <scope>NUCLEOTIDE SEQUENCE [LARGE SCALE GENOMIC DNA]</scope>
    <source>
        <strain evidence="6">JCM 18303</strain>
    </source>
</reference>
<comment type="caution">
    <text evidence="5">The sequence shown here is derived from an EMBL/GenBank/DDBJ whole genome shotgun (WGS) entry which is preliminary data.</text>
</comment>
<feature type="domain" description="HTH hxlR-type" evidence="4">
    <location>
        <begin position="11"/>
        <end position="108"/>
    </location>
</feature>
<dbReference type="Gene3D" id="1.10.10.10">
    <property type="entry name" value="Winged helix-like DNA-binding domain superfamily/Winged helix DNA-binding domain"/>
    <property type="match status" value="1"/>
</dbReference>
<name>A0ABP9R5E2_9PSEU</name>
<dbReference type="Proteomes" id="UP001428817">
    <property type="component" value="Unassembled WGS sequence"/>
</dbReference>
<accession>A0ABP9R5E2</accession>
<dbReference type="InterPro" id="IPR036390">
    <property type="entry name" value="WH_DNA-bd_sf"/>
</dbReference>
<dbReference type="InterPro" id="IPR036388">
    <property type="entry name" value="WH-like_DNA-bd_sf"/>
</dbReference>
<dbReference type="InterPro" id="IPR002577">
    <property type="entry name" value="HTH_HxlR"/>
</dbReference>
<dbReference type="PANTHER" id="PTHR33204:SF18">
    <property type="entry name" value="TRANSCRIPTIONAL REGULATORY PROTEIN"/>
    <property type="match status" value="1"/>
</dbReference>
<keyword evidence="1" id="KW-0805">Transcription regulation</keyword>
<dbReference type="SUPFAM" id="SSF46785">
    <property type="entry name" value="Winged helix' DNA-binding domain"/>
    <property type="match status" value="1"/>
</dbReference>
<evidence type="ECO:0000256" key="1">
    <source>
        <dbReference type="ARBA" id="ARBA00023015"/>
    </source>
</evidence>
<gene>
    <name evidence="5" type="ORF">GCM10023321_71120</name>
</gene>
<dbReference type="EMBL" id="BAABJP010000051">
    <property type="protein sequence ID" value="GAA5171947.1"/>
    <property type="molecule type" value="Genomic_DNA"/>
</dbReference>
<keyword evidence="3" id="KW-0804">Transcription</keyword>
<evidence type="ECO:0000259" key="4">
    <source>
        <dbReference type="PROSITE" id="PS51118"/>
    </source>
</evidence>